<reference evidence="2" key="1">
    <citation type="submission" date="2011-07" db="EMBL/GenBank/DDBJ databases">
        <authorList>
            <consortium name="Caenorhabditis brenneri Sequencing and Analysis Consortium"/>
            <person name="Wilson R.K."/>
        </authorList>
    </citation>
    <scope>NUCLEOTIDE SEQUENCE [LARGE SCALE GENOMIC DNA]</scope>
    <source>
        <strain evidence="2">PB2801</strain>
    </source>
</reference>
<evidence type="ECO:0000313" key="2">
    <source>
        <dbReference type="Proteomes" id="UP000008068"/>
    </source>
</evidence>
<sequence>MLFASPSFEKCSILGYDDTSANAIKEEFGDYLLQDENTSELKKTYHYPIANSTEYFEIRVEGHRFKVTRKK</sequence>
<dbReference type="InParanoid" id="G0NIE9"/>
<keyword evidence="2" id="KW-1185">Reference proteome</keyword>
<dbReference type="AlphaFoldDB" id="G0NIE9"/>
<proteinExistence type="predicted"/>
<accession>G0NIE9</accession>
<evidence type="ECO:0000313" key="1">
    <source>
        <dbReference type="EMBL" id="EGT31754.1"/>
    </source>
</evidence>
<dbReference type="EMBL" id="GL379889">
    <property type="protein sequence ID" value="EGT31754.1"/>
    <property type="molecule type" value="Genomic_DNA"/>
</dbReference>
<gene>
    <name evidence="1" type="ORF">CAEBREN_09704</name>
</gene>
<dbReference type="HOGENOM" id="CLU_2778102_0_0_1"/>
<organism evidence="2">
    <name type="scientific">Caenorhabditis brenneri</name>
    <name type="common">Nematode worm</name>
    <dbReference type="NCBI Taxonomy" id="135651"/>
    <lineage>
        <taxon>Eukaryota</taxon>
        <taxon>Metazoa</taxon>
        <taxon>Ecdysozoa</taxon>
        <taxon>Nematoda</taxon>
        <taxon>Chromadorea</taxon>
        <taxon>Rhabditida</taxon>
        <taxon>Rhabditina</taxon>
        <taxon>Rhabditomorpha</taxon>
        <taxon>Rhabditoidea</taxon>
        <taxon>Rhabditidae</taxon>
        <taxon>Peloderinae</taxon>
        <taxon>Caenorhabditis</taxon>
    </lineage>
</organism>
<dbReference type="Proteomes" id="UP000008068">
    <property type="component" value="Unassembled WGS sequence"/>
</dbReference>
<name>G0NIE9_CAEBE</name>
<protein>
    <submittedName>
        <fullName evidence="1">Uncharacterized protein</fullName>
    </submittedName>
</protein>